<dbReference type="RefSeq" id="WP_327160030.1">
    <property type="nucleotide sequence ID" value="NZ_CP108188.1"/>
</dbReference>
<sequence length="483" mass="52392">MIDSTTSLQAPERGEIRAERRRIVESIRAHRRLLTARRPFELADRRRLQREAGERDRADARRGKALHRIHEKRTRRERSLTNKLNGLDGKRAGRERQALAVLRRESIERSLRSTRLTASQVNGIGSGLVRDLAAQGITTAADFRRVGWGKAPNGRGGDVLYIYRTQGRKVHINGIGEHRGRPLMEWRRAAVARAEARAPQELPADERHRIEEIIENERIRLQGELDELPGTAEAARAEVDGAHAEKRAELTRVEREKQEEADRRRAGFDTMGERLLALQAELAAHVDRYGDLGMRDRRARSRAMRAAPAVSRAPAAPAVVPAPRSGTPGSAAPRSPESRESGEDVPGVPGGLAVLGEPGVRASAGWLVPVVLFALTAVLGAGETDATPLWFAATARLISLAVVVDLLRLWIPRRNWRTAGPMPAGTGLVASGAFLGLAGASMFADPSYASGGAPWALAIVSALLVLGGAHRRAGDGKPGAAPE</sequence>
<evidence type="ECO:0000256" key="2">
    <source>
        <dbReference type="SAM" id="Phobius"/>
    </source>
</evidence>
<feature type="compositionally biased region" description="Low complexity" evidence="1">
    <location>
        <begin position="304"/>
        <end position="325"/>
    </location>
</feature>
<feature type="transmembrane region" description="Helical" evidence="2">
    <location>
        <begin position="388"/>
        <end position="411"/>
    </location>
</feature>
<dbReference type="Proteomes" id="UP001622594">
    <property type="component" value="Chromosome"/>
</dbReference>
<accession>A0ABZ1LJQ6</accession>
<feature type="transmembrane region" description="Helical" evidence="2">
    <location>
        <begin position="423"/>
        <end position="443"/>
    </location>
</feature>
<name>A0ABZ1LJQ6_9ACTN</name>
<keyword evidence="4" id="KW-1185">Reference proteome</keyword>
<feature type="transmembrane region" description="Helical" evidence="2">
    <location>
        <begin position="364"/>
        <end position="382"/>
    </location>
</feature>
<keyword evidence="2" id="KW-0472">Membrane</keyword>
<dbReference type="EMBL" id="CP108188">
    <property type="protein sequence ID" value="WTR74565.1"/>
    <property type="molecule type" value="Genomic_DNA"/>
</dbReference>
<proteinExistence type="predicted"/>
<keyword evidence="2" id="KW-1133">Transmembrane helix</keyword>
<evidence type="ECO:0000313" key="4">
    <source>
        <dbReference type="Proteomes" id="UP001622594"/>
    </source>
</evidence>
<evidence type="ECO:0000256" key="1">
    <source>
        <dbReference type="SAM" id="MobiDB-lite"/>
    </source>
</evidence>
<feature type="transmembrane region" description="Helical" evidence="2">
    <location>
        <begin position="449"/>
        <end position="469"/>
    </location>
</feature>
<protein>
    <submittedName>
        <fullName evidence="3">DMT family transporter</fullName>
    </submittedName>
</protein>
<organism evidence="3 4">
    <name type="scientific">Streptomyces zaomyceticus</name>
    <dbReference type="NCBI Taxonomy" id="68286"/>
    <lineage>
        <taxon>Bacteria</taxon>
        <taxon>Bacillati</taxon>
        <taxon>Actinomycetota</taxon>
        <taxon>Actinomycetes</taxon>
        <taxon>Kitasatosporales</taxon>
        <taxon>Streptomycetaceae</taxon>
        <taxon>Streptomyces</taxon>
    </lineage>
</organism>
<keyword evidence="2" id="KW-0812">Transmembrane</keyword>
<reference evidence="3 4" key="1">
    <citation type="submission" date="2022-10" db="EMBL/GenBank/DDBJ databases">
        <title>The complete genomes of actinobacterial strains from the NBC collection.</title>
        <authorList>
            <person name="Joergensen T.S."/>
            <person name="Alvarez Arevalo M."/>
            <person name="Sterndorff E.B."/>
            <person name="Faurdal D."/>
            <person name="Vuksanovic O."/>
            <person name="Mourched A.-S."/>
            <person name="Charusanti P."/>
            <person name="Shaw S."/>
            <person name="Blin K."/>
            <person name="Weber T."/>
        </authorList>
    </citation>
    <scope>NUCLEOTIDE SEQUENCE [LARGE SCALE GENOMIC DNA]</scope>
    <source>
        <strain evidence="3 4">NBC_00123</strain>
    </source>
</reference>
<evidence type="ECO:0000313" key="3">
    <source>
        <dbReference type="EMBL" id="WTR74565.1"/>
    </source>
</evidence>
<feature type="region of interest" description="Disordered" evidence="1">
    <location>
        <begin position="303"/>
        <end position="350"/>
    </location>
</feature>
<gene>
    <name evidence="3" type="ORF">OG814_37410</name>
</gene>